<dbReference type="STRING" id="294747.C5MDH1"/>
<dbReference type="InterPro" id="IPR051334">
    <property type="entry name" value="SRPK"/>
</dbReference>
<dbReference type="SMART" id="SM00220">
    <property type="entry name" value="S_TKc"/>
    <property type="match status" value="1"/>
</dbReference>
<dbReference type="InterPro" id="IPR008271">
    <property type="entry name" value="Ser/Thr_kinase_AS"/>
</dbReference>
<feature type="compositionally biased region" description="Acidic residues" evidence="10">
    <location>
        <begin position="142"/>
        <end position="168"/>
    </location>
</feature>
<feature type="region of interest" description="Disordered" evidence="10">
    <location>
        <begin position="1"/>
        <end position="56"/>
    </location>
</feature>
<evidence type="ECO:0000256" key="4">
    <source>
        <dbReference type="ARBA" id="ARBA00022741"/>
    </source>
</evidence>
<comment type="catalytic activity">
    <reaction evidence="7">
        <text>L-threonyl-[protein] + ATP = O-phospho-L-threonyl-[protein] + ADP + H(+)</text>
        <dbReference type="Rhea" id="RHEA:46608"/>
        <dbReference type="Rhea" id="RHEA-COMP:11060"/>
        <dbReference type="Rhea" id="RHEA-COMP:11605"/>
        <dbReference type="ChEBI" id="CHEBI:15378"/>
        <dbReference type="ChEBI" id="CHEBI:30013"/>
        <dbReference type="ChEBI" id="CHEBI:30616"/>
        <dbReference type="ChEBI" id="CHEBI:61977"/>
        <dbReference type="ChEBI" id="CHEBI:456216"/>
        <dbReference type="EC" id="2.7.11.1"/>
    </reaction>
</comment>
<feature type="compositionally biased region" description="Low complexity" evidence="10">
    <location>
        <begin position="389"/>
        <end position="399"/>
    </location>
</feature>
<dbReference type="CDD" id="cd14136">
    <property type="entry name" value="STKc_SRPK"/>
    <property type="match status" value="1"/>
</dbReference>
<dbReference type="GO" id="GO:0004674">
    <property type="term" value="F:protein serine/threonine kinase activity"/>
    <property type="evidence" value="ECO:0007669"/>
    <property type="project" value="UniProtKB-KW"/>
</dbReference>
<evidence type="ECO:0000313" key="12">
    <source>
        <dbReference type="EMBL" id="EER32601.1"/>
    </source>
</evidence>
<comment type="catalytic activity">
    <reaction evidence="8">
        <text>L-seryl-[protein] + ATP = O-phospho-L-seryl-[protein] + ADP + H(+)</text>
        <dbReference type="Rhea" id="RHEA:17989"/>
        <dbReference type="Rhea" id="RHEA-COMP:9863"/>
        <dbReference type="Rhea" id="RHEA-COMP:11604"/>
        <dbReference type="ChEBI" id="CHEBI:15378"/>
        <dbReference type="ChEBI" id="CHEBI:29999"/>
        <dbReference type="ChEBI" id="CHEBI:30616"/>
        <dbReference type="ChEBI" id="CHEBI:83421"/>
        <dbReference type="ChEBI" id="CHEBI:456216"/>
        <dbReference type="EC" id="2.7.11.1"/>
    </reaction>
</comment>
<organism evidence="12 13">
    <name type="scientific">Candida tropicalis (strain ATCC MYA-3404 / T1)</name>
    <name type="common">Yeast</name>
    <dbReference type="NCBI Taxonomy" id="294747"/>
    <lineage>
        <taxon>Eukaryota</taxon>
        <taxon>Fungi</taxon>
        <taxon>Dikarya</taxon>
        <taxon>Ascomycota</taxon>
        <taxon>Saccharomycotina</taxon>
        <taxon>Pichiomycetes</taxon>
        <taxon>Debaryomycetaceae</taxon>
        <taxon>Candida/Lodderomyces clade</taxon>
        <taxon>Candida</taxon>
    </lineage>
</organism>
<dbReference type="InterPro" id="IPR000719">
    <property type="entry name" value="Prot_kinase_dom"/>
</dbReference>
<keyword evidence="3" id="KW-0808">Transferase</keyword>
<dbReference type="OrthoDB" id="2649at2759"/>
<feature type="region of interest" description="Disordered" evidence="10">
    <location>
        <begin position="353"/>
        <end position="379"/>
    </location>
</feature>
<accession>C5MDH1</accession>
<keyword evidence="4 9" id="KW-0547">Nucleotide-binding</keyword>
<dbReference type="PROSITE" id="PS00108">
    <property type="entry name" value="PROTEIN_KINASE_ST"/>
    <property type="match status" value="1"/>
</dbReference>
<evidence type="ECO:0000256" key="5">
    <source>
        <dbReference type="ARBA" id="ARBA00022777"/>
    </source>
</evidence>
<keyword evidence="2" id="KW-0723">Serine/threonine-protein kinase</keyword>
<dbReference type="AlphaFoldDB" id="C5MDH1"/>
<sequence length="658" mass="73769">MPNTTSKLSLAIQQADQHANESSKHQNQKPNHTNSRSQVKQPVTPVKNMTSDITHDLDSYIGSDTFNENFNPPSSSLLPNLVQHSTPYVSTTQSSAKQFKPELSVLTTNNYSGDDFEEELELKVKHKYNFKMNTHGHRDIIKEEEEYSDDDDDDDDEPENLADEEDLEDYVPGGYHPCYIGENYKNGKYTLVRKLGWGHFSTVWLAKDNDMNCHVAMKVVRSAKHYTETAIDEIKLLDKISTCDINHPGHRHAIQLLDTFTHKGPNGVHVVMVFEVLGENLLSLIRRYKHRGIPIVFVKQIAKQLLAATDYLHRKCGIIHTDIKPENVLLQIDDVESIVKLVEQEDLQRKLQRKLSRQASKASTPTTSTPNGSFTSPIATTSTVKPISLISSHSSSTPRARSHRSKTIIRESLPLSNSFTSSLNLNQQNQPAIPAPVEDTLNTSYSSMSISNTTNNSVSNIAQTSTPTLATTSVKIADLGNAAWCDHHFTDSIQTRQYRAPEILLGFTWGASVDMWSIGCLIFELVTGDYLFDPREGGSFGRDDDHLAQIIELVGPFPKLYENASEYSKFFTPEGKMKRIQSLKPWDLKSVLIEKYKIDPTEAESLSSFLLPMLELSPEKRADAGGLLNHPWLDSDIFVERPMGGSGEDIPGWSKEIT</sequence>
<reference evidence="12 13" key="1">
    <citation type="journal article" date="2009" name="Nature">
        <title>Evolution of pathogenicity and sexual reproduction in eight Candida genomes.</title>
        <authorList>
            <person name="Butler G."/>
            <person name="Rasmussen M.D."/>
            <person name="Lin M.F."/>
            <person name="Santos M.A."/>
            <person name="Sakthikumar S."/>
            <person name="Munro C.A."/>
            <person name="Rheinbay E."/>
            <person name="Grabherr M."/>
            <person name="Forche A."/>
            <person name="Reedy J.L."/>
            <person name="Agrafioti I."/>
            <person name="Arnaud M.B."/>
            <person name="Bates S."/>
            <person name="Brown A.J."/>
            <person name="Brunke S."/>
            <person name="Costanzo M.C."/>
            <person name="Fitzpatrick D.A."/>
            <person name="de Groot P.W."/>
            <person name="Harris D."/>
            <person name="Hoyer L.L."/>
            <person name="Hube B."/>
            <person name="Klis F.M."/>
            <person name="Kodira C."/>
            <person name="Lennard N."/>
            <person name="Logue M.E."/>
            <person name="Martin R."/>
            <person name="Neiman A.M."/>
            <person name="Nikolaou E."/>
            <person name="Quail M.A."/>
            <person name="Quinn J."/>
            <person name="Santos M.C."/>
            <person name="Schmitzberger F.F."/>
            <person name="Sherlock G."/>
            <person name="Shah P."/>
            <person name="Silverstein K.A."/>
            <person name="Skrzypek M.S."/>
            <person name="Soll D."/>
            <person name="Staggs R."/>
            <person name="Stansfield I."/>
            <person name="Stumpf M.P."/>
            <person name="Sudbery P.E."/>
            <person name="Srikantha T."/>
            <person name="Zeng Q."/>
            <person name="Berman J."/>
            <person name="Berriman M."/>
            <person name="Heitman J."/>
            <person name="Gow N.A."/>
            <person name="Lorenz M.C."/>
            <person name="Birren B.W."/>
            <person name="Kellis M."/>
            <person name="Cuomo C.A."/>
        </authorList>
    </citation>
    <scope>NUCLEOTIDE SEQUENCE [LARGE SCALE GENOMIC DNA]</scope>
    <source>
        <strain evidence="13">ATCC MYA-3404 / T1</strain>
    </source>
</reference>
<dbReference type="GO" id="GO:0030003">
    <property type="term" value="P:intracellular monoatomic cation homeostasis"/>
    <property type="evidence" value="ECO:0007669"/>
    <property type="project" value="EnsemblFungi"/>
</dbReference>
<dbReference type="GO" id="GO:0005524">
    <property type="term" value="F:ATP binding"/>
    <property type="evidence" value="ECO:0007669"/>
    <property type="project" value="UniProtKB-UniRule"/>
</dbReference>
<dbReference type="GO" id="GO:0009410">
    <property type="term" value="P:response to xenobiotic stimulus"/>
    <property type="evidence" value="ECO:0007669"/>
    <property type="project" value="EnsemblFungi"/>
</dbReference>
<dbReference type="InterPro" id="IPR017441">
    <property type="entry name" value="Protein_kinase_ATP_BS"/>
</dbReference>
<proteinExistence type="predicted"/>
<dbReference type="GO" id="GO:0042307">
    <property type="term" value="P:positive regulation of protein import into nucleus"/>
    <property type="evidence" value="ECO:0007669"/>
    <property type="project" value="EnsemblFungi"/>
</dbReference>
<dbReference type="RefSeq" id="XP_002549975.1">
    <property type="nucleotide sequence ID" value="XM_002549929.1"/>
</dbReference>
<dbReference type="PROSITE" id="PS00107">
    <property type="entry name" value="PROTEIN_KINASE_ATP"/>
    <property type="match status" value="1"/>
</dbReference>
<dbReference type="FunFam" id="1.10.510.10:FF:000275">
    <property type="entry name" value="SRSF protein kinase 2 isoform X3"/>
    <property type="match status" value="1"/>
</dbReference>
<dbReference type="GO" id="GO:0006376">
    <property type="term" value="P:mRNA splice site recognition"/>
    <property type="evidence" value="ECO:0007669"/>
    <property type="project" value="EnsemblFungi"/>
</dbReference>
<dbReference type="VEuPathDB" id="FungiDB:CTRG_04272"/>
<evidence type="ECO:0000256" key="10">
    <source>
        <dbReference type="SAM" id="MobiDB-lite"/>
    </source>
</evidence>
<evidence type="ECO:0000256" key="8">
    <source>
        <dbReference type="ARBA" id="ARBA00048679"/>
    </source>
</evidence>
<evidence type="ECO:0000259" key="11">
    <source>
        <dbReference type="PROSITE" id="PS50011"/>
    </source>
</evidence>
<dbReference type="FunFam" id="3.30.200.20:FF:000076">
    <property type="entry name" value="CMGC/SRPK protein kinase"/>
    <property type="match status" value="1"/>
</dbReference>
<keyword evidence="6 9" id="KW-0067">ATP-binding</keyword>
<keyword evidence="13" id="KW-1185">Reference proteome</keyword>
<feature type="compositionally biased region" description="Polar residues" evidence="10">
    <location>
        <begin position="1"/>
        <end position="17"/>
    </location>
</feature>
<dbReference type="eggNOG" id="KOG1290">
    <property type="taxonomic scope" value="Eukaryota"/>
</dbReference>
<dbReference type="GO" id="GO:0050684">
    <property type="term" value="P:regulation of mRNA processing"/>
    <property type="evidence" value="ECO:0007669"/>
    <property type="project" value="TreeGrafter"/>
</dbReference>
<evidence type="ECO:0000256" key="6">
    <source>
        <dbReference type="ARBA" id="ARBA00022840"/>
    </source>
</evidence>
<feature type="compositionally biased region" description="Polar residues" evidence="10">
    <location>
        <begin position="28"/>
        <end position="52"/>
    </location>
</feature>
<dbReference type="PANTHER" id="PTHR47634:SF9">
    <property type="entry name" value="PROTEIN KINASE DOMAIN-CONTAINING PROTEIN-RELATED"/>
    <property type="match status" value="1"/>
</dbReference>
<dbReference type="KEGG" id="ctp:CTRG_04272"/>
<dbReference type="GO" id="GO:0010494">
    <property type="term" value="C:cytoplasmic stress granule"/>
    <property type="evidence" value="ECO:0007669"/>
    <property type="project" value="EnsemblFungi"/>
</dbReference>
<feature type="domain" description="Protein kinase" evidence="11">
    <location>
        <begin position="189"/>
        <end position="633"/>
    </location>
</feature>
<dbReference type="HOGENOM" id="CLU_000288_81_12_1"/>
<dbReference type="EC" id="2.7.11.1" evidence="1"/>
<dbReference type="GeneID" id="8298822"/>
<dbReference type="PROSITE" id="PS50011">
    <property type="entry name" value="PROTEIN_KINASE_DOM"/>
    <property type="match status" value="1"/>
</dbReference>
<dbReference type="Gene3D" id="3.30.200.20">
    <property type="entry name" value="Phosphorylase Kinase, domain 1"/>
    <property type="match status" value="1"/>
</dbReference>
<keyword evidence="5" id="KW-0418">Kinase</keyword>
<evidence type="ECO:0000256" key="2">
    <source>
        <dbReference type="ARBA" id="ARBA00022527"/>
    </source>
</evidence>
<evidence type="ECO:0000313" key="13">
    <source>
        <dbReference type="Proteomes" id="UP000002037"/>
    </source>
</evidence>
<gene>
    <name evidence="12" type="ORF">CTRG_04272</name>
</gene>
<dbReference type="PANTHER" id="PTHR47634">
    <property type="entry name" value="PROTEIN KINASE DOMAIN-CONTAINING PROTEIN-RELATED"/>
    <property type="match status" value="1"/>
</dbReference>
<name>C5MDH1_CANTT</name>
<evidence type="ECO:0000256" key="1">
    <source>
        <dbReference type="ARBA" id="ARBA00012513"/>
    </source>
</evidence>
<dbReference type="SUPFAM" id="SSF56112">
    <property type="entry name" value="Protein kinase-like (PK-like)"/>
    <property type="match status" value="1"/>
</dbReference>
<dbReference type="InterPro" id="IPR011009">
    <property type="entry name" value="Kinase-like_dom_sf"/>
</dbReference>
<dbReference type="Gene3D" id="1.10.510.10">
    <property type="entry name" value="Transferase(Phosphotransferase) domain 1"/>
    <property type="match status" value="1"/>
</dbReference>
<dbReference type="EMBL" id="GG692399">
    <property type="protein sequence ID" value="EER32601.1"/>
    <property type="molecule type" value="Genomic_DNA"/>
</dbReference>
<dbReference type="Pfam" id="PF00069">
    <property type="entry name" value="Pkinase"/>
    <property type="match status" value="2"/>
</dbReference>
<evidence type="ECO:0000256" key="3">
    <source>
        <dbReference type="ARBA" id="ARBA00022679"/>
    </source>
</evidence>
<dbReference type="GO" id="GO:0035617">
    <property type="term" value="P:stress granule disassembly"/>
    <property type="evidence" value="ECO:0007669"/>
    <property type="project" value="EnsemblFungi"/>
</dbReference>
<dbReference type="GO" id="GO:0005634">
    <property type="term" value="C:nucleus"/>
    <property type="evidence" value="ECO:0007669"/>
    <property type="project" value="TreeGrafter"/>
</dbReference>
<protein>
    <recommendedName>
        <fullName evidence="1">non-specific serine/threonine protein kinase</fullName>
        <ecNumber evidence="1">2.7.11.1</ecNumber>
    </recommendedName>
</protein>
<feature type="region of interest" description="Disordered" evidence="10">
    <location>
        <begin position="389"/>
        <end position="408"/>
    </location>
</feature>
<feature type="region of interest" description="Disordered" evidence="10">
    <location>
        <begin position="139"/>
        <end position="168"/>
    </location>
</feature>
<evidence type="ECO:0000256" key="7">
    <source>
        <dbReference type="ARBA" id="ARBA00047899"/>
    </source>
</evidence>
<dbReference type="Proteomes" id="UP000002037">
    <property type="component" value="Unassembled WGS sequence"/>
</dbReference>
<feature type="binding site" evidence="9">
    <location>
        <position position="218"/>
    </location>
    <ligand>
        <name>ATP</name>
        <dbReference type="ChEBI" id="CHEBI:30616"/>
    </ligand>
</feature>
<dbReference type="GO" id="GO:0030447">
    <property type="term" value="P:filamentous growth"/>
    <property type="evidence" value="ECO:0007669"/>
    <property type="project" value="UniProtKB-ARBA"/>
</dbReference>
<evidence type="ECO:0000256" key="9">
    <source>
        <dbReference type="PROSITE-ProRule" id="PRU10141"/>
    </source>
</evidence>